<dbReference type="Pfam" id="PF02321">
    <property type="entry name" value="OEP"/>
    <property type="match status" value="2"/>
</dbReference>
<dbReference type="Gene3D" id="1.20.1600.10">
    <property type="entry name" value="Outer membrane efflux proteins (OEP)"/>
    <property type="match status" value="1"/>
</dbReference>
<proteinExistence type="inferred from homology"/>
<dbReference type="SUPFAM" id="SSF56954">
    <property type="entry name" value="Outer membrane efflux proteins (OEP)"/>
    <property type="match status" value="1"/>
</dbReference>
<evidence type="ECO:0000313" key="10">
    <source>
        <dbReference type="EMBL" id="KXB76352.1"/>
    </source>
</evidence>
<dbReference type="InterPro" id="IPR003423">
    <property type="entry name" value="OMP_efflux"/>
</dbReference>
<keyword evidence="5" id="KW-0812">Transmembrane</keyword>
<evidence type="ECO:0000256" key="3">
    <source>
        <dbReference type="ARBA" id="ARBA00022448"/>
    </source>
</evidence>
<evidence type="ECO:0000313" key="11">
    <source>
        <dbReference type="Proteomes" id="UP000070224"/>
    </source>
</evidence>
<feature type="coiled-coil region" evidence="8">
    <location>
        <begin position="184"/>
        <end position="211"/>
    </location>
</feature>
<evidence type="ECO:0000256" key="8">
    <source>
        <dbReference type="SAM" id="Coils"/>
    </source>
</evidence>
<dbReference type="Proteomes" id="UP000070224">
    <property type="component" value="Unassembled WGS sequence"/>
</dbReference>
<feature type="signal peptide" evidence="9">
    <location>
        <begin position="1"/>
        <end position="30"/>
    </location>
</feature>
<evidence type="ECO:0000256" key="9">
    <source>
        <dbReference type="SAM" id="SignalP"/>
    </source>
</evidence>
<comment type="similarity">
    <text evidence="2">Belongs to the outer membrane factor (OMF) (TC 1.B.17) family.</text>
</comment>
<evidence type="ECO:0000256" key="6">
    <source>
        <dbReference type="ARBA" id="ARBA00023136"/>
    </source>
</evidence>
<keyword evidence="11" id="KW-1185">Reference proteome</keyword>
<dbReference type="InterPro" id="IPR051906">
    <property type="entry name" value="TolC-like"/>
</dbReference>
<name>A0A134B8S5_9PORP</name>
<evidence type="ECO:0000256" key="7">
    <source>
        <dbReference type="ARBA" id="ARBA00023237"/>
    </source>
</evidence>
<dbReference type="GO" id="GO:0015562">
    <property type="term" value="F:efflux transmembrane transporter activity"/>
    <property type="evidence" value="ECO:0007669"/>
    <property type="project" value="InterPro"/>
</dbReference>
<keyword evidence="7" id="KW-0998">Cell outer membrane</keyword>
<keyword evidence="4" id="KW-1134">Transmembrane beta strand</keyword>
<feature type="chain" id="PRO_5007462394" evidence="9">
    <location>
        <begin position="31"/>
        <end position="477"/>
    </location>
</feature>
<dbReference type="GO" id="GO:1990281">
    <property type="term" value="C:efflux pump complex"/>
    <property type="evidence" value="ECO:0007669"/>
    <property type="project" value="TreeGrafter"/>
</dbReference>
<gene>
    <name evidence="10" type="ORF">HMPREF3185_00981</name>
</gene>
<evidence type="ECO:0000256" key="5">
    <source>
        <dbReference type="ARBA" id="ARBA00022692"/>
    </source>
</evidence>
<reference evidence="11" key="1">
    <citation type="submission" date="2016-01" db="EMBL/GenBank/DDBJ databases">
        <authorList>
            <person name="Mitreva M."/>
            <person name="Pepin K.H."/>
            <person name="Mihindukulasuriya K.A."/>
            <person name="Fulton R."/>
            <person name="Fronick C."/>
            <person name="O'Laughlin M."/>
            <person name="Miner T."/>
            <person name="Herter B."/>
            <person name="Rosa B.A."/>
            <person name="Cordes M."/>
            <person name="Tomlinson C."/>
            <person name="Wollam A."/>
            <person name="Palsikar V.B."/>
            <person name="Mardis E.R."/>
            <person name="Wilson R.K."/>
        </authorList>
    </citation>
    <scope>NUCLEOTIDE SEQUENCE [LARGE SCALE GENOMIC DNA]</scope>
    <source>
        <strain evidence="11">KA00683</strain>
    </source>
</reference>
<dbReference type="EMBL" id="LSDK01000067">
    <property type="protein sequence ID" value="KXB76352.1"/>
    <property type="molecule type" value="Genomic_DNA"/>
</dbReference>
<accession>A0A134B8S5</accession>
<dbReference type="GO" id="GO:0015288">
    <property type="term" value="F:porin activity"/>
    <property type="evidence" value="ECO:0007669"/>
    <property type="project" value="TreeGrafter"/>
</dbReference>
<dbReference type="GO" id="GO:0009279">
    <property type="term" value="C:cell outer membrane"/>
    <property type="evidence" value="ECO:0007669"/>
    <property type="project" value="UniProtKB-SubCell"/>
</dbReference>
<keyword evidence="8" id="KW-0175">Coiled coil</keyword>
<keyword evidence="3" id="KW-0813">Transport</keyword>
<organism evidence="10 11">
    <name type="scientific">Porphyromonas somerae</name>
    <dbReference type="NCBI Taxonomy" id="322095"/>
    <lineage>
        <taxon>Bacteria</taxon>
        <taxon>Pseudomonadati</taxon>
        <taxon>Bacteroidota</taxon>
        <taxon>Bacteroidia</taxon>
        <taxon>Bacteroidales</taxon>
        <taxon>Porphyromonadaceae</taxon>
        <taxon>Porphyromonas</taxon>
    </lineage>
</organism>
<keyword evidence="6" id="KW-0472">Membrane</keyword>
<dbReference type="RefSeq" id="WP_231724910.1">
    <property type="nucleotide sequence ID" value="NZ_KQ960440.1"/>
</dbReference>
<dbReference type="PATRIC" id="fig|322095.3.peg.968"/>
<comment type="caution">
    <text evidence="10">The sequence shown here is derived from an EMBL/GenBank/DDBJ whole genome shotgun (WGS) entry which is preliminary data.</text>
</comment>
<dbReference type="AlphaFoldDB" id="A0A134B8S5"/>
<evidence type="ECO:0000256" key="1">
    <source>
        <dbReference type="ARBA" id="ARBA00004442"/>
    </source>
</evidence>
<protein>
    <submittedName>
        <fullName evidence="10">Outer membrane efflux protein</fullName>
    </submittedName>
</protein>
<dbReference type="PANTHER" id="PTHR30026">
    <property type="entry name" value="OUTER MEMBRANE PROTEIN TOLC"/>
    <property type="match status" value="1"/>
</dbReference>
<keyword evidence="9" id="KW-0732">Signal</keyword>
<sequence length="477" mass="52295">MSKTNSPKLWQPGMWALALGIIALPATLQAQDKPAETEMIITKDQFSLTLNDAVRIALEMSPTLQASLLGIDGAKYDQKKNRGSLLPKVSLSGSYGYMLKKQKVYFGDMGGSGSPMGSFFPDDGIEMGQTHSLQGGVNAGMALIAPQLWASLKLDKEAVALAEEKAHGSKIDLVAEVKKAYMAVLLAQESLRVLEANYANAQANYKDIANKYQHGLVAEYDKIRMETQMKNVLPNVVAARTAVRLAEAKLKVVMGVPLETPITVTEHLADYKDRVYQHLPTESAAISLQDNSTLRQLDRQGRQLDAALHVKRMAYMPTLSLSFTYQYSFASDKFHLDDRKRWSPFSTIGLSLDVPIYNGGARGNDVRSTEVQIRQLAAQRVAAESQLRLGLMNSVSEQKTALEQFVSAQDAVATAERGHSIAEVRYKSGAGTLLELNDAETALLQARLNYSQAIYNYMVAVYSLDALKGEGLPVEVK</sequence>
<evidence type="ECO:0000256" key="4">
    <source>
        <dbReference type="ARBA" id="ARBA00022452"/>
    </source>
</evidence>
<dbReference type="STRING" id="322095.HMPREF3185_00981"/>
<dbReference type="PANTHER" id="PTHR30026:SF20">
    <property type="entry name" value="OUTER MEMBRANE PROTEIN TOLC"/>
    <property type="match status" value="1"/>
</dbReference>
<evidence type="ECO:0000256" key="2">
    <source>
        <dbReference type="ARBA" id="ARBA00007613"/>
    </source>
</evidence>
<comment type="subcellular location">
    <subcellularLocation>
        <location evidence="1">Cell outer membrane</location>
    </subcellularLocation>
</comment>